<dbReference type="EMBL" id="JACJPY010000021">
    <property type="protein sequence ID" value="MBD2150205.1"/>
    <property type="molecule type" value="Genomic_DNA"/>
</dbReference>
<accession>A0A926UUE0</accession>
<evidence type="ECO:0000256" key="1">
    <source>
        <dbReference type="SAM" id="Phobius"/>
    </source>
</evidence>
<keyword evidence="3" id="KW-1185">Reference proteome</keyword>
<sequence length="139" mass="15847">MALVLSNQENIDLLLFWLKLAVGICCIAIATLVVFWLRLKNLERQISAPTKNSKFSPKQLSRPSQRLLKFPHPKSSRHYRSRHKRLFANSRSLWRWLLAIVTIASITITLSNGFVGSEITTFLWLLVGVMLVAVAAFEI</sequence>
<organism evidence="2 3">
    <name type="scientific">Pseudanabaena cinerea FACHB-1277</name>
    <dbReference type="NCBI Taxonomy" id="2949581"/>
    <lineage>
        <taxon>Bacteria</taxon>
        <taxon>Bacillati</taxon>
        <taxon>Cyanobacteriota</taxon>
        <taxon>Cyanophyceae</taxon>
        <taxon>Pseudanabaenales</taxon>
        <taxon>Pseudanabaenaceae</taxon>
        <taxon>Pseudanabaena</taxon>
        <taxon>Pseudanabaena cinerea</taxon>
    </lineage>
</organism>
<keyword evidence="1" id="KW-1133">Transmembrane helix</keyword>
<dbReference type="RefSeq" id="WP_190350571.1">
    <property type="nucleotide sequence ID" value="NZ_JACJPY010000021.1"/>
</dbReference>
<keyword evidence="1" id="KW-0472">Membrane</keyword>
<evidence type="ECO:0000313" key="3">
    <source>
        <dbReference type="Proteomes" id="UP000631421"/>
    </source>
</evidence>
<dbReference type="Proteomes" id="UP000631421">
    <property type="component" value="Unassembled WGS sequence"/>
</dbReference>
<feature type="transmembrane region" description="Helical" evidence="1">
    <location>
        <begin position="14"/>
        <end position="37"/>
    </location>
</feature>
<keyword evidence="1" id="KW-0812">Transmembrane</keyword>
<dbReference type="AlphaFoldDB" id="A0A926UUE0"/>
<reference evidence="2" key="1">
    <citation type="journal article" date="2015" name="ISME J.">
        <title>Draft Genome Sequence of Streptomyces incarnatus NRRL8089, which Produces the Nucleoside Antibiotic Sinefungin.</title>
        <authorList>
            <person name="Oshima K."/>
            <person name="Hattori M."/>
            <person name="Shimizu H."/>
            <person name="Fukuda K."/>
            <person name="Nemoto M."/>
            <person name="Inagaki K."/>
            <person name="Tamura T."/>
        </authorList>
    </citation>
    <scope>NUCLEOTIDE SEQUENCE</scope>
    <source>
        <strain evidence="2">FACHB-1277</strain>
    </source>
</reference>
<protein>
    <submittedName>
        <fullName evidence="2">Uncharacterized protein</fullName>
    </submittedName>
</protein>
<feature type="transmembrane region" description="Helical" evidence="1">
    <location>
        <begin position="121"/>
        <end position="137"/>
    </location>
</feature>
<feature type="transmembrane region" description="Helical" evidence="1">
    <location>
        <begin position="93"/>
        <end position="115"/>
    </location>
</feature>
<reference evidence="2" key="2">
    <citation type="submission" date="2020-08" db="EMBL/GenBank/DDBJ databases">
        <authorList>
            <person name="Chen M."/>
            <person name="Teng W."/>
            <person name="Zhao L."/>
            <person name="Hu C."/>
            <person name="Zhou Y."/>
            <person name="Han B."/>
            <person name="Song L."/>
            <person name="Shu W."/>
        </authorList>
    </citation>
    <scope>NUCLEOTIDE SEQUENCE</scope>
    <source>
        <strain evidence="2">FACHB-1277</strain>
    </source>
</reference>
<gene>
    <name evidence="2" type="ORF">H6F44_08755</name>
</gene>
<proteinExistence type="predicted"/>
<name>A0A926UUE0_9CYAN</name>
<comment type="caution">
    <text evidence="2">The sequence shown here is derived from an EMBL/GenBank/DDBJ whole genome shotgun (WGS) entry which is preliminary data.</text>
</comment>
<evidence type="ECO:0000313" key="2">
    <source>
        <dbReference type="EMBL" id="MBD2150205.1"/>
    </source>
</evidence>